<dbReference type="SUPFAM" id="SSF56112">
    <property type="entry name" value="Protein kinase-like (PK-like)"/>
    <property type="match status" value="1"/>
</dbReference>
<dbReference type="Proteomes" id="UP000670092">
    <property type="component" value="Unassembled WGS sequence"/>
</dbReference>
<proteinExistence type="predicted"/>
<organism evidence="2 3">
    <name type="scientific">Ajellomyces capsulatus</name>
    <name type="common">Darling's disease fungus</name>
    <name type="synonym">Histoplasma capsulatum</name>
    <dbReference type="NCBI Taxonomy" id="5037"/>
    <lineage>
        <taxon>Eukaryota</taxon>
        <taxon>Fungi</taxon>
        <taxon>Dikarya</taxon>
        <taxon>Ascomycota</taxon>
        <taxon>Pezizomycotina</taxon>
        <taxon>Eurotiomycetes</taxon>
        <taxon>Eurotiomycetidae</taxon>
        <taxon>Onygenales</taxon>
        <taxon>Ajellomycetaceae</taxon>
        <taxon>Histoplasma</taxon>
    </lineage>
</organism>
<sequence length="246" mass="27847">MPGHTDLVRGPEGTIYEQEDGFDGSLRIEIDPTKLKFIQELNISESSSIFHVSYEGKPYVVKVFHNNGDPGYADDGVRDLNRARCEIRAYCSLKRSGICDAGYVPQFYGYVVSLNPDVISPHLDAFQHDTGLPSAILIEYLPHPLPLNCVTYTEERMAKAVHGIEQIHSALVEHNDSYPKNILIVPGDPERVMWIDFDVAITYPDSTYIREKERGWIEFETSCVESFGRTLADDQKQGLPPNTKYY</sequence>
<dbReference type="AlphaFoldDB" id="A0A8H8CT25"/>
<name>A0A8H8CT25_AJECA</name>
<dbReference type="InterPro" id="IPR000719">
    <property type="entry name" value="Prot_kinase_dom"/>
</dbReference>
<reference evidence="2 3" key="1">
    <citation type="submission" date="2021-01" db="EMBL/GenBank/DDBJ databases">
        <title>Chromosome-level genome assembly of a human fungal pathogen reveals clustering of transcriptionally co-regulated genes.</title>
        <authorList>
            <person name="Voorhies M."/>
            <person name="Cohen S."/>
            <person name="Shea T.P."/>
            <person name="Petrus S."/>
            <person name="Munoz J.F."/>
            <person name="Poplawski S."/>
            <person name="Goldman W.E."/>
            <person name="Michael T."/>
            <person name="Cuomo C.A."/>
            <person name="Sil A."/>
            <person name="Beyhan S."/>
        </authorList>
    </citation>
    <scope>NUCLEOTIDE SEQUENCE [LARGE SCALE GENOMIC DNA]</scope>
    <source>
        <strain evidence="2 3">G184AR</strain>
    </source>
</reference>
<dbReference type="InterPro" id="IPR011009">
    <property type="entry name" value="Kinase-like_dom_sf"/>
</dbReference>
<evidence type="ECO:0000313" key="2">
    <source>
        <dbReference type="EMBL" id="KAG5288875.1"/>
    </source>
</evidence>
<feature type="domain" description="Protein kinase" evidence="1">
    <location>
        <begin position="35"/>
        <end position="246"/>
    </location>
</feature>
<dbReference type="VEuPathDB" id="FungiDB:I7I52_12502"/>
<evidence type="ECO:0000313" key="3">
    <source>
        <dbReference type="Proteomes" id="UP000670092"/>
    </source>
</evidence>
<dbReference type="OrthoDB" id="4185642at2759"/>
<comment type="caution">
    <text evidence="2">The sequence shown here is derived from an EMBL/GenBank/DDBJ whole genome shotgun (WGS) entry which is preliminary data.</text>
</comment>
<dbReference type="EMBL" id="JAEVHI010000006">
    <property type="protein sequence ID" value="KAG5288875.1"/>
    <property type="molecule type" value="Genomic_DNA"/>
</dbReference>
<protein>
    <recommendedName>
        <fullName evidence="1">Protein kinase domain-containing protein</fullName>
    </recommendedName>
</protein>
<dbReference type="Gene3D" id="1.10.510.10">
    <property type="entry name" value="Transferase(Phosphotransferase) domain 1"/>
    <property type="match status" value="1"/>
</dbReference>
<gene>
    <name evidence="2" type="ORF">I7I52_12502</name>
</gene>
<dbReference type="GO" id="GO:0005524">
    <property type="term" value="F:ATP binding"/>
    <property type="evidence" value="ECO:0007669"/>
    <property type="project" value="InterPro"/>
</dbReference>
<evidence type="ECO:0000259" key="1">
    <source>
        <dbReference type="PROSITE" id="PS50011"/>
    </source>
</evidence>
<accession>A0A8H8CT25</accession>
<dbReference type="GO" id="GO:0004672">
    <property type="term" value="F:protein kinase activity"/>
    <property type="evidence" value="ECO:0007669"/>
    <property type="project" value="InterPro"/>
</dbReference>
<dbReference type="PROSITE" id="PS50011">
    <property type="entry name" value="PROTEIN_KINASE_DOM"/>
    <property type="match status" value="1"/>
</dbReference>